<gene>
    <name evidence="1" type="ORF">A2627_05605</name>
</gene>
<dbReference type="Proteomes" id="UP000178851">
    <property type="component" value="Unassembled WGS sequence"/>
</dbReference>
<proteinExistence type="predicted"/>
<evidence type="ECO:0000313" key="1">
    <source>
        <dbReference type="EMBL" id="OGM26861.1"/>
    </source>
</evidence>
<sequence length="63" mass="7210">MTNDIEFVLVVRPEWKGIQFAKCTKCGGFAAYSKIGNKKQCKNHLVACFKCKYGFIRREAIYG</sequence>
<protein>
    <submittedName>
        <fullName evidence="1">Uncharacterized protein</fullName>
    </submittedName>
</protein>
<name>A0A1F7YHN5_9BACT</name>
<organism evidence="1 2">
    <name type="scientific">Candidatus Woesebacteria bacterium RIFCSPHIGHO2_01_FULL_39_28</name>
    <dbReference type="NCBI Taxonomy" id="1802496"/>
    <lineage>
        <taxon>Bacteria</taxon>
        <taxon>Candidatus Woeseibacteriota</taxon>
    </lineage>
</organism>
<reference evidence="1 2" key="1">
    <citation type="journal article" date="2016" name="Nat. Commun.">
        <title>Thousands of microbial genomes shed light on interconnected biogeochemical processes in an aquifer system.</title>
        <authorList>
            <person name="Anantharaman K."/>
            <person name="Brown C.T."/>
            <person name="Hug L.A."/>
            <person name="Sharon I."/>
            <person name="Castelle C.J."/>
            <person name="Probst A.J."/>
            <person name="Thomas B.C."/>
            <person name="Singh A."/>
            <person name="Wilkins M.J."/>
            <person name="Karaoz U."/>
            <person name="Brodie E.L."/>
            <person name="Williams K.H."/>
            <person name="Hubbard S.S."/>
            <person name="Banfield J.F."/>
        </authorList>
    </citation>
    <scope>NUCLEOTIDE SEQUENCE [LARGE SCALE GENOMIC DNA]</scope>
</reference>
<comment type="caution">
    <text evidence="1">The sequence shown here is derived from an EMBL/GenBank/DDBJ whole genome shotgun (WGS) entry which is preliminary data.</text>
</comment>
<dbReference type="AlphaFoldDB" id="A0A1F7YHN5"/>
<accession>A0A1F7YHN5</accession>
<dbReference type="EMBL" id="MGGI01000010">
    <property type="protein sequence ID" value="OGM26861.1"/>
    <property type="molecule type" value="Genomic_DNA"/>
</dbReference>
<evidence type="ECO:0000313" key="2">
    <source>
        <dbReference type="Proteomes" id="UP000178851"/>
    </source>
</evidence>